<evidence type="ECO:0000313" key="2">
    <source>
        <dbReference type="Proteomes" id="UP000828390"/>
    </source>
</evidence>
<evidence type="ECO:0000313" key="1">
    <source>
        <dbReference type="EMBL" id="KAH3834540.1"/>
    </source>
</evidence>
<organism evidence="1 2">
    <name type="scientific">Dreissena polymorpha</name>
    <name type="common">Zebra mussel</name>
    <name type="synonym">Mytilus polymorpha</name>
    <dbReference type="NCBI Taxonomy" id="45954"/>
    <lineage>
        <taxon>Eukaryota</taxon>
        <taxon>Metazoa</taxon>
        <taxon>Spiralia</taxon>
        <taxon>Lophotrochozoa</taxon>
        <taxon>Mollusca</taxon>
        <taxon>Bivalvia</taxon>
        <taxon>Autobranchia</taxon>
        <taxon>Heteroconchia</taxon>
        <taxon>Euheterodonta</taxon>
        <taxon>Imparidentia</taxon>
        <taxon>Neoheterodontei</taxon>
        <taxon>Myida</taxon>
        <taxon>Dreissenoidea</taxon>
        <taxon>Dreissenidae</taxon>
        <taxon>Dreissena</taxon>
    </lineage>
</organism>
<dbReference type="EMBL" id="JAIWYP010000004">
    <property type="protein sequence ID" value="KAH3834540.1"/>
    <property type="molecule type" value="Genomic_DNA"/>
</dbReference>
<reference evidence="1" key="2">
    <citation type="submission" date="2020-11" db="EMBL/GenBank/DDBJ databases">
        <authorList>
            <person name="McCartney M.A."/>
            <person name="Auch B."/>
            <person name="Kono T."/>
            <person name="Mallez S."/>
            <person name="Becker A."/>
            <person name="Gohl D.M."/>
            <person name="Silverstein K.A.T."/>
            <person name="Koren S."/>
            <person name="Bechman K.B."/>
            <person name="Herman A."/>
            <person name="Abrahante J.E."/>
            <person name="Garbe J."/>
        </authorList>
    </citation>
    <scope>NUCLEOTIDE SEQUENCE</scope>
    <source>
        <strain evidence="1">Duluth1</strain>
        <tissue evidence="1">Whole animal</tissue>
    </source>
</reference>
<name>A0A9D4QLD7_DREPO</name>
<accession>A0A9D4QLD7</accession>
<protein>
    <submittedName>
        <fullName evidence="1">Uncharacterized protein</fullName>
    </submittedName>
</protein>
<keyword evidence="2" id="KW-1185">Reference proteome</keyword>
<reference evidence="1" key="1">
    <citation type="journal article" date="2019" name="bioRxiv">
        <title>The Genome of the Zebra Mussel, Dreissena polymorpha: A Resource for Invasive Species Research.</title>
        <authorList>
            <person name="McCartney M.A."/>
            <person name="Auch B."/>
            <person name="Kono T."/>
            <person name="Mallez S."/>
            <person name="Zhang Y."/>
            <person name="Obille A."/>
            <person name="Becker A."/>
            <person name="Abrahante J.E."/>
            <person name="Garbe J."/>
            <person name="Badalamenti J.P."/>
            <person name="Herman A."/>
            <person name="Mangelson H."/>
            <person name="Liachko I."/>
            <person name="Sullivan S."/>
            <person name="Sone E.D."/>
            <person name="Koren S."/>
            <person name="Silverstein K.A.T."/>
            <person name="Beckman K.B."/>
            <person name="Gohl D.M."/>
        </authorList>
    </citation>
    <scope>NUCLEOTIDE SEQUENCE</scope>
    <source>
        <strain evidence="1">Duluth1</strain>
        <tissue evidence="1">Whole animal</tissue>
    </source>
</reference>
<proteinExistence type="predicted"/>
<dbReference type="Proteomes" id="UP000828390">
    <property type="component" value="Unassembled WGS sequence"/>
</dbReference>
<comment type="caution">
    <text evidence="1">The sequence shown here is derived from an EMBL/GenBank/DDBJ whole genome shotgun (WGS) entry which is preliminary data.</text>
</comment>
<gene>
    <name evidence="1" type="ORF">DPMN_107869</name>
</gene>
<sequence length="166" mass="16845">MIKGGRGGVKCGENNRGGNNRGGYNVVGVIMWVRGEGNMFKKIGGGEGVCGGGGIMWGGNNVGLGNLLDRGGVRGGNNMYKQILGRWVEVRGGGNNMFKKIGGGRGGAGVGGDVGRGYNVWGGDNGGNHMLKKCGGMGGIERGVKCGRGYNGGGLSSDNHLTDKPT</sequence>
<dbReference type="AlphaFoldDB" id="A0A9D4QLD7"/>